<dbReference type="Proteomes" id="UP000318741">
    <property type="component" value="Chromosome"/>
</dbReference>
<name>A0A517PD34_9PLAN</name>
<protein>
    <submittedName>
        <fullName evidence="1">Uncharacterized protein</fullName>
    </submittedName>
</protein>
<dbReference type="KEGG" id="acaf:CA12_33960"/>
<evidence type="ECO:0000313" key="1">
    <source>
        <dbReference type="EMBL" id="QDT17276.1"/>
    </source>
</evidence>
<dbReference type="GO" id="GO:0090313">
    <property type="term" value="P:regulation of protein targeting to membrane"/>
    <property type="evidence" value="ECO:0007669"/>
    <property type="project" value="TreeGrafter"/>
</dbReference>
<dbReference type="OrthoDB" id="223541at2"/>
<keyword evidence="2" id="KW-1185">Reference proteome</keyword>
<dbReference type="GO" id="GO:0005886">
    <property type="term" value="C:plasma membrane"/>
    <property type="evidence" value="ECO:0007669"/>
    <property type="project" value="TreeGrafter"/>
</dbReference>
<dbReference type="AlphaFoldDB" id="A0A517PD34"/>
<reference evidence="1 2" key="1">
    <citation type="submission" date="2019-02" db="EMBL/GenBank/DDBJ databases">
        <title>Deep-cultivation of Planctomycetes and their phenomic and genomic characterization uncovers novel biology.</title>
        <authorList>
            <person name="Wiegand S."/>
            <person name="Jogler M."/>
            <person name="Boedeker C."/>
            <person name="Pinto D."/>
            <person name="Vollmers J."/>
            <person name="Rivas-Marin E."/>
            <person name="Kohn T."/>
            <person name="Peeters S.H."/>
            <person name="Heuer A."/>
            <person name="Rast P."/>
            <person name="Oberbeckmann S."/>
            <person name="Bunk B."/>
            <person name="Jeske O."/>
            <person name="Meyerdierks A."/>
            <person name="Storesund J.E."/>
            <person name="Kallscheuer N."/>
            <person name="Luecker S."/>
            <person name="Lage O.M."/>
            <person name="Pohl T."/>
            <person name="Merkel B.J."/>
            <person name="Hornburger P."/>
            <person name="Mueller R.-W."/>
            <person name="Bruemmer F."/>
            <person name="Labrenz M."/>
            <person name="Spormann A.M."/>
            <person name="Op den Camp H."/>
            <person name="Overmann J."/>
            <person name="Amann R."/>
            <person name="Jetten M.S.M."/>
            <person name="Mascher T."/>
            <person name="Medema M.H."/>
            <person name="Devos D.P."/>
            <person name="Kaster A.-K."/>
            <person name="Ovreas L."/>
            <person name="Rohde M."/>
            <person name="Galperin M.Y."/>
            <person name="Jogler C."/>
        </authorList>
    </citation>
    <scope>NUCLEOTIDE SEQUENCE [LARGE SCALE GENOMIC DNA]</scope>
    <source>
        <strain evidence="1 2">CA12</strain>
    </source>
</reference>
<gene>
    <name evidence="1" type="ORF">CA12_33960</name>
</gene>
<proteinExistence type="predicted"/>
<dbReference type="EMBL" id="CP036265">
    <property type="protein sequence ID" value="QDT17276.1"/>
    <property type="molecule type" value="Genomic_DNA"/>
</dbReference>
<organism evidence="1 2">
    <name type="scientific">Alienimonas californiensis</name>
    <dbReference type="NCBI Taxonomy" id="2527989"/>
    <lineage>
        <taxon>Bacteria</taxon>
        <taxon>Pseudomonadati</taxon>
        <taxon>Planctomycetota</taxon>
        <taxon>Planctomycetia</taxon>
        <taxon>Planctomycetales</taxon>
        <taxon>Planctomycetaceae</taxon>
        <taxon>Alienimonas</taxon>
    </lineage>
</organism>
<accession>A0A517PD34</accession>
<dbReference type="PANTHER" id="PTHR30441:SF4">
    <property type="entry name" value="PROTEIN ASMA"/>
    <property type="match status" value="1"/>
</dbReference>
<dbReference type="RefSeq" id="WP_145360160.1">
    <property type="nucleotide sequence ID" value="NZ_CP036265.1"/>
</dbReference>
<dbReference type="PANTHER" id="PTHR30441">
    <property type="entry name" value="DUF748 DOMAIN-CONTAINING PROTEIN"/>
    <property type="match status" value="1"/>
</dbReference>
<evidence type="ECO:0000313" key="2">
    <source>
        <dbReference type="Proteomes" id="UP000318741"/>
    </source>
</evidence>
<dbReference type="InterPro" id="IPR052894">
    <property type="entry name" value="AsmA-related"/>
</dbReference>
<sequence>MIRRTVRWLTALCALLAIGGGAAGWYYLDRADAMTRQAVLEALGELAPHARIGVATASFNWDETIVVTGLTIAPISDPEGARPPIVVPELRIALDRERFRESERIDVRALTLVRPTLTLVRRPDGTWNLADLLPLNPPEPAPPCPAWEIRDATVRLVFETQPDAAADGEPGPGHGPLAATLHHLNVSLLPDSRRSYRIRGTGGVAGADVEELADGAGGVQFDGAVDLDHGRWRLGGAVGGLELGGGLLADAAVGSPELQAGLLAAREKFTAVERKLAGESVAPDAGLHRGPVRVVSADPVTPLGLRSALEPRDPVRLTDFGLEGDLSAEFALSSESFAAKPEYEITVRCRQGTLVNRFLPFPLSGVRGTARIAGGEVRLIEATGRHGETFARAEGVFRPSPLGLDGRVTFSAKRVPVTVNDGPRLPEALRKLHAALTPSGTADVAVATLEAAPATVDGVLRNRWELTELDVTVTDGTIRPEKFPVPVRNVRGFAKTDEQGVLRLDFRGAVAGQPGAFRGWVRNPGRAFEFRGAGKVVAAPLNRAFRDACPPSVRAAVEHMGIEGVADAELTLHRPPGLDQPMHWTVRADVTDAALRAEGFPYAIDALHGGVRFDSQEGIWRFENLRGTHGPATLTGSAAFDASRKPGRLALDVSVAGAPLDQALHDALPEGARQVWDELALSGGVIDLRTTVAWAPGRPPRVDLPDLRVSGATITPEAFPLELREIAAAGSFVSARTPGGGTLRLDRFGFAHRDRDGDAPVDLTTAGRMELRHTAAGDWALSVDDLACDGFVAGPAFKAALTDDLREGAEALNLTGPVDLRVPSLQLRGVADGSAATTAAWRVSAALDGNTAELGPTVRLGPGTVTCEGQYDGDRVILGGELRTARAAALDHVLTDLSAPFRLRGDELLIGSPDAPDGRHLTAMAYGGVLRADATANLSRGPDYRLSAELHGAKLSEYARQQMGGAKNLEGNLRGSISLAGRGSDTRTVTGSGNLEIKPAALGELNLVLRLFKAVNMNDPTMFHSAAARFELADETATFRRIDLLGEAISFVGRGRVGLNGGLDLQFYSKAPTTWRLPLVRALSTGWVGVQVAGSVGQPAVRTFSPAVEGSLAAFLTPLSPLLSEPVPRRTAGSP</sequence>